<accession>A0A381VSX3</accession>
<sequence>MQERIIINEVGLRECFQKQKKVYSIENKLELLDGLILSGLKHIQLCSFVSPKILPQMADAEKLYFSAPKLENITYSAFILNVRGLKRAVNCGFKKLETSISLDDEYGLTNTGMDDKRALNELNKISDLAHKYDIKLRIGLQCAWGRKNNKMNIEIITNKIDKILAMDPYKICLADTAGFAKSDTIKKYLGKIIPLIKDKPLVMHFHQTQHGWKENVYAAIEMGIREFDSSLGGEGGSPFLHRSKGNIPTEELVKLIDEKGYHSGVDQSGIEKTVLKLNRIINKIPTSTIV</sequence>
<evidence type="ECO:0000259" key="4">
    <source>
        <dbReference type="PROSITE" id="PS50991"/>
    </source>
</evidence>
<evidence type="ECO:0000256" key="2">
    <source>
        <dbReference type="ARBA" id="ARBA00022723"/>
    </source>
</evidence>
<dbReference type="PANTHER" id="PTHR42738">
    <property type="entry name" value="HYDROXYMETHYLGLUTARYL-COA LYASE"/>
    <property type="match status" value="1"/>
</dbReference>
<evidence type="ECO:0000313" key="5">
    <source>
        <dbReference type="EMBL" id="SVA43344.1"/>
    </source>
</evidence>
<name>A0A381VSX3_9ZZZZ</name>
<dbReference type="SUPFAM" id="SSF51569">
    <property type="entry name" value="Aldolase"/>
    <property type="match status" value="1"/>
</dbReference>
<dbReference type="GO" id="GO:0004419">
    <property type="term" value="F:hydroxymethylglutaryl-CoA lyase activity"/>
    <property type="evidence" value="ECO:0007669"/>
    <property type="project" value="TreeGrafter"/>
</dbReference>
<evidence type="ECO:0000256" key="3">
    <source>
        <dbReference type="ARBA" id="ARBA00023239"/>
    </source>
</evidence>
<dbReference type="PROSITE" id="PS50991">
    <property type="entry name" value="PYR_CT"/>
    <property type="match status" value="1"/>
</dbReference>
<reference evidence="5" key="1">
    <citation type="submission" date="2018-05" db="EMBL/GenBank/DDBJ databases">
        <authorList>
            <person name="Lanie J.A."/>
            <person name="Ng W.-L."/>
            <person name="Kazmierczak K.M."/>
            <person name="Andrzejewski T.M."/>
            <person name="Davidsen T.M."/>
            <person name="Wayne K.J."/>
            <person name="Tettelin H."/>
            <person name="Glass J.I."/>
            <person name="Rusch D."/>
            <person name="Podicherti R."/>
            <person name="Tsui H.-C.T."/>
            <person name="Winkler M.E."/>
        </authorList>
    </citation>
    <scope>NUCLEOTIDE SEQUENCE</scope>
</reference>
<dbReference type="InterPro" id="IPR013785">
    <property type="entry name" value="Aldolase_TIM"/>
</dbReference>
<dbReference type="InterPro" id="IPR043594">
    <property type="entry name" value="HMGL"/>
</dbReference>
<dbReference type="EMBL" id="UINC01009676">
    <property type="protein sequence ID" value="SVA43344.1"/>
    <property type="molecule type" value="Genomic_DNA"/>
</dbReference>
<evidence type="ECO:0000256" key="1">
    <source>
        <dbReference type="ARBA" id="ARBA00009405"/>
    </source>
</evidence>
<proteinExistence type="inferred from homology"/>
<dbReference type="PANTHER" id="PTHR42738:SF7">
    <property type="entry name" value="HYDROXYMETHYLGLUTARYL-COA LYASE"/>
    <property type="match status" value="1"/>
</dbReference>
<dbReference type="GO" id="GO:0006552">
    <property type="term" value="P:L-leucine catabolic process"/>
    <property type="evidence" value="ECO:0007669"/>
    <property type="project" value="TreeGrafter"/>
</dbReference>
<dbReference type="GO" id="GO:0046951">
    <property type="term" value="P:ketone body biosynthetic process"/>
    <property type="evidence" value="ECO:0007669"/>
    <property type="project" value="TreeGrafter"/>
</dbReference>
<dbReference type="AlphaFoldDB" id="A0A381VSX3"/>
<feature type="domain" description="Pyruvate carboxyltransferase" evidence="4">
    <location>
        <begin position="5"/>
        <end position="271"/>
    </location>
</feature>
<organism evidence="5">
    <name type="scientific">marine metagenome</name>
    <dbReference type="NCBI Taxonomy" id="408172"/>
    <lineage>
        <taxon>unclassified sequences</taxon>
        <taxon>metagenomes</taxon>
        <taxon>ecological metagenomes</taxon>
    </lineage>
</organism>
<gene>
    <name evidence="5" type="ORF">METZ01_LOCUS96198</name>
</gene>
<dbReference type="GO" id="GO:0046872">
    <property type="term" value="F:metal ion binding"/>
    <property type="evidence" value="ECO:0007669"/>
    <property type="project" value="UniProtKB-KW"/>
</dbReference>
<comment type="similarity">
    <text evidence="1">Belongs to the HMG-CoA lyase family.</text>
</comment>
<dbReference type="InterPro" id="IPR000891">
    <property type="entry name" value="PYR_CT"/>
</dbReference>
<keyword evidence="2" id="KW-0479">Metal-binding</keyword>
<dbReference type="Pfam" id="PF00682">
    <property type="entry name" value="HMGL-like"/>
    <property type="match status" value="1"/>
</dbReference>
<keyword evidence="3" id="KW-0456">Lyase</keyword>
<protein>
    <recommendedName>
        <fullName evidence="4">Pyruvate carboxyltransferase domain-containing protein</fullName>
    </recommendedName>
</protein>
<dbReference type="Gene3D" id="3.20.20.70">
    <property type="entry name" value="Aldolase class I"/>
    <property type="match status" value="1"/>
</dbReference>